<dbReference type="EMBL" id="BAABBE010000052">
    <property type="protein sequence ID" value="GAA3685909.1"/>
    <property type="molecule type" value="Genomic_DNA"/>
</dbReference>
<comment type="similarity">
    <text evidence="2">Belongs to the binding-protein-dependent transport system permease family. FecCD subfamily.</text>
</comment>
<keyword evidence="6 8" id="KW-1133">Transmembrane helix</keyword>
<keyword evidence="3" id="KW-0813">Transport</keyword>
<proteinExistence type="inferred from homology"/>
<evidence type="ECO:0000256" key="3">
    <source>
        <dbReference type="ARBA" id="ARBA00022448"/>
    </source>
</evidence>
<keyword evidence="4" id="KW-1003">Cell membrane</keyword>
<feature type="transmembrane region" description="Helical" evidence="8">
    <location>
        <begin position="91"/>
        <end position="110"/>
    </location>
</feature>
<evidence type="ECO:0000256" key="2">
    <source>
        <dbReference type="ARBA" id="ARBA00007935"/>
    </source>
</evidence>
<feature type="transmembrane region" description="Helical" evidence="8">
    <location>
        <begin position="116"/>
        <end position="134"/>
    </location>
</feature>
<evidence type="ECO:0000256" key="1">
    <source>
        <dbReference type="ARBA" id="ARBA00004651"/>
    </source>
</evidence>
<keyword evidence="7 8" id="KW-0472">Membrane</keyword>
<feature type="transmembrane region" description="Helical" evidence="8">
    <location>
        <begin position="193"/>
        <end position="214"/>
    </location>
</feature>
<feature type="transmembrane region" description="Helical" evidence="8">
    <location>
        <begin position="305"/>
        <end position="325"/>
    </location>
</feature>
<dbReference type="Pfam" id="PF01032">
    <property type="entry name" value="FecCD"/>
    <property type="match status" value="1"/>
</dbReference>
<evidence type="ECO:0000313" key="10">
    <source>
        <dbReference type="Proteomes" id="UP001500711"/>
    </source>
</evidence>
<feature type="transmembrane region" description="Helical" evidence="8">
    <location>
        <begin position="234"/>
        <end position="261"/>
    </location>
</feature>
<sequence length="337" mass="32771">MIGWRWPALVLLVPVVAVCALAQLATGSSLSPVDTAAALFGGDGHAYSVIVELRVPRVLVALCAGACLGVAGALLQCVLRNPLAAPEITGVGSGAVLGAVSASVAGGVAATAPFMAAAALVGGVVGGGVLWVLASRLGGDAMRLAVVGVVVSAVLAGLTLVLLTARPQLAGAVTRWLLGSLVGRTWEHLAPLWPVLTVVLVASVAIAGVLDVVAVDDDHALAVGLAVAPWRNVVLALAALATSAAVAAVGATAFIGLLAPHAARWLTGAAHRFLVPAAALIGAGVLALADTAAQLVTTAIGRAEAGLPAGAVTALAGAAVLIALARRSSSSITGGAE</sequence>
<feature type="transmembrane region" description="Helical" evidence="8">
    <location>
        <begin position="273"/>
        <end position="293"/>
    </location>
</feature>
<comment type="caution">
    <text evidence="9">The sequence shown here is derived from an EMBL/GenBank/DDBJ whole genome shotgun (WGS) entry which is preliminary data.</text>
</comment>
<feature type="transmembrane region" description="Helical" evidence="8">
    <location>
        <begin position="58"/>
        <end position="79"/>
    </location>
</feature>
<evidence type="ECO:0000256" key="6">
    <source>
        <dbReference type="ARBA" id="ARBA00022989"/>
    </source>
</evidence>
<dbReference type="Proteomes" id="UP001500711">
    <property type="component" value="Unassembled WGS sequence"/>
</dbReference>
<accession>A0ABP7CDT7</accession>
<reference evidence="10" key="1">
    <citation type="journal article" date="2019" name="Int. J. Syst. Evol. Microbiol.">
        <title>The Global Catalogue of Microorganisms (GCM) 10K type strain sequencing project: providing services to taxonomists for standard genome sequencing and annotation.</title>
        <authorList>
            <consortium name="The Broad Institute Genomics Platform"/>
            <consortium name="The Broad Institute Genome Sequencing Center for Infectious Disease"/>
            <person name="Wu L."/>
            <person name="Ma J."/>
        </authorList>
    </citation>
    <scope>NUCLEOTIDE SEQUENCE [LARGE SCALE GENOMIC DNA]</scope>
    <source>
        <strain evidence="10">JCM 17494</strain>
    </source>
</reference>
<gene>
    <name evidence="9" type="ORF">GCM10022267_85860</name>
</gene>
<evidence type="ECO:0000256" key="8">
    <source>
        <dbReference type="SAM" id="Phobius"/>
    </source>
</evidence>
<feature type="transmembrane region" description="Helical" evidence="8">
    <location>
        <begin position="141"/>
        <end position="163"/>
    </location>
</feature>
<dbReference type="PANTHER" id="PTHR30472:SF25">
    <property type="entry name" value="ABC TRANSPORTER PERMEASE PROTEIN MJ0876-RELATED"/>
    <property type="match status" value="1"/>
</dbReference>
<dbReference type="Gene3D" id="1.10.3470.10">
    <property type="entry name" value="ABC transporter involved in vitamin B12 uptake, BtuC"/>
    <property type="match status" value="1"/>
</dbReference>
<dbReference type="PANTHER" id="PTHR30472">
    <property type="entry name" value="FERRIC ENTEROBACTIN TRANSPORT SYSTEM PERMEASE PROTEIN"/>
    <property type="match status" value="1"/>
</dbReference>
<evidence type="ECO:0000256" key="7">
    <source>
        <dbReference type="ARBA" id="ARBA00023136"/>
    </source>
</evidence>
<protein>
    <submittedName>
        <fullName evidence="9">Iron chelate uptake ABC transporter family permease subunit</fullName>
    </submittedName>
</protein>
<keyword evidence="5 8" id="KW-0812">Transmembrane</keyword>
<comment type="subcellular location">
    <subcellularLocation>
        <location evidence="1">Cell membrane</location>
        <topology evidence="1">Multi-pass membrane protein</topology>
    </subcellularLocation>
</comment>
<dbReference type="RefSeq" id="WP_346136860.1">
    <property type="nucleotide sequence ID" value="NZ_BAABBE010000052.1"/>
</dbReference>
<dbReference type="InterPro" id="IPR000522">
    <property type="entry name" value="ABC_transptr_permease_BtuC"/>
</dbReference>
<dbReference type="SUPFAM" id="SSF81345">
    <property type="entry name" value="ABC transporter involved in vitamin B12 uptake, BtuC"/>
    <property type="match status" value="1"/>
</dbReference>
<dbReference type="InterPro" id="IPR037294">
    <property type="entry name" value="ABC_BtuC-like"/>
</dbReference>
<evidence type="ECO:0000313" key="9">
    <source>
        <dbReference type="EMBL" id="GAA3685909.1"/>
    </source>
</evidence>
<organism evidence="9 10">
    <name type="scientific">Lentzea roselyniae</name>
    <dbReference type="NCBI Taxonomy" id="531940"/>
    <lineage>
        <taxon>Bacteria</taxon>
        <taxon>Bacillati</taxon>
        <taxon>Actinomycetota</taxon>
        <taxon>Actinomycetes</taxon>
        <taxon>Pseudonocardiales</taxon>
        <taxon>Pseudonocardiaceae</taxon>
        <taxon>Lentzea</taxon>
    </lineage>
</organism>
<evidence type="ECO:0000256" key="5">
    <source>
        <dbReference type="ARBA" id="ARBA00022692"/>
    </source>
</evidence>
<evidence type="ECO:0000256" key="4">
    <source>
        <dbReference type="ARBA" id="ARBA00022475"/>
    </source>
</evidence>
<keyword evidence="10" id="KW-1185">Reference proteome</keyword>
<name>A0ABP7CDT7_9PSEU</name>